<feature type="region of interest" description="Disordered" evidence="1">
    <location>
        <begin position="177"/>
        <end position="210"/>
    </location>
</feature>
<gene>
    <name evidence="3" type="ORF">M441DRAFT_67318</name>
</gene>
<sequence length="311" mass="32547">MSSDLGVFVTAPISSNVAAFTTTPFSFKTLFGILASSPSSSSSATSVLEATATPSPSSQCYFPNGQSIVNFDYTYQPCGGRNTTWQQCCDPETDICNENGLCTHLADKSSVAFNYRAGCANADWSGCPQVCLDVLSSSWVQVQHCATGEYCCNQRLSDSPTSGNCCDDIDGRQFDLSNHNPNAENTTGAAGGSDEGKKNGTDVSTGGSSKNTTVRIGAAAGGALGGLAVIGGAVGVWLYLRKKRAKQEREMISQEEADVEGPNAMEPLEMKQVLEVGTDLMAGQKCTPGSDVKVHSAVMEMDSTAVYELGG</sequence>
<evidence type="ECO:0000313" key="4">
    <source>
        <dbReference type="Proteomes" id="UP000240493"/>
    </source>
</evidence>
<keyword evidence="2" id="KW-0472">Membrane</keyword>
<reference evidence="3 4" key="1">
    <citation type="submission" date="2016-07" db="EMBL/GenBank/DDBJ databases">
        <title>Multiple horizontal gene transfer events from other fungi enriched the ability of initially mycotrophic Trichoderma (Ascomycota) to feed on dead plant biomass.</title>
        <authorList>
            <consortium name="DOE Joint Genome Institute"/>
            <person name="Aerts A."/>
            <person name="Atanasova L."/>
            <person name="Chenthamara K."/>
            <person name="Zhang J."/>
            <person name="Grujic M."/>
            <person name="Henrissat B."/>
            <person name="Kuo A."/>
            <person name="Salamov A."/>
            <person name="Lipzen A."/>
            <person name="Labutti K."/>
            <person name="Barry K."/>
            <person name="Miao Y."/>
            <person name="Rahimi M.J."/>
            <person name="Shen Q."/>
            <person name="Grigoriev I.V."/>
            <person name="Kubicek C.P."/>
            <person name="Druzhinina I.S."/>
        </authorList>
    </citation>
    <scope>NUCLEOTIDE SEQUENCE [LARGE SCALE GENOMIC DNA]</scope>
    <source>
        <strain evidence="3 4">CBS 433.97</strain>
    </source>
</reference>
<protein>
    <submittedName>
        <fullName evidence="3">Uncharacterized protein</fullName>
    </submittedName>
</protein>
<dbReference type="EMBL" id="KZ679259">
    <property type="protein sequence ID" value="PTB43571.1"/>
    <property type="molecule type" value="Genomic_DNA"/>
</dbReference>
<feature type="transmembrane region" description="Helical" evidence="2">
    <location>
        <begin position="218"/>
        <end position="240"/>
    </location>
</feature>
<proteinExistence type="predicted"/>
<feature type="compositionally biased region" description="Polar residues" evidence="1">
    <location>
        <begin position="177"/>
        <end position="188"/>
    </location>
</feature>
<keyword evidence="2" id="KW-1133">Transmembrane helix</keyword>
<feature type="compositionally biased region" description="Polar residues" evidence="1">
    <location>
        <begin position="201"/>
        <end position="210"/>
    </location>
</feature>
<evidence type="ECO:0000256" key="1">
    <source>
        <dbReference type="SAM" id="MobiDB-lite"/>
    </source>
</evidence>
<dbReference type="OrthoDB" id="5215637at2759"/>
<keyword evidence="4" id="KW-1185">Reference proteome</keyword>
<organism evidence="3 4">
    <name type="scientific">Trichoderma asperellum (strain ATCC 204424 / CBS 433.97 / NBRC 101777)</name>
    <dbReference type="NCBI Taxonomy" id="1042311"/>
    <lineage>
        <taxon>Eukaryota</taxon>
        <taxon>Fungi</taxon>
        <taxon>Dikarya</taxon>
        <taxon>Ascomycota</taxon>
        <taxon>Pezizomycotina</taxon>
        <taxon>Sordariomycetes</taxon>
        <taxon>Hypocreomycetidae</taxon>
        <taxon>Hypocreales</taxon>
        <taxon>Hypocreaceae</taxon>
        <taxon>Trichoderma</taxon>
    </lineage>
</organism>
<keyword evidence="2" id="KW-0812">Transmembrane</keyword>
<dbReference type="AlphaFoldDB" id="A0A2T3ZFI8"/>
<name>A0A2T3ZFI8_TRIA4</name>
<dbReference type="STRING" id="1042311.A0A2T3ZFI8"/>
<evidence type="ECO:0000313" key="3">
    <source>
        <dbReference type="EMBL" id="PTB43571.1"/>
    </source>
</evidence>
<accession>A0A2T3ZFI8</accession>
<dbReference type="Proteomes" id="UP000240493">
    <property type="component" value="Unassembled WGS sequence"/>
</dbReference>
<evidence type="ECO:0000256" key="2">
    <source>
        <dbReference type="SAM" id="Phobius"/>
    </source>
</evidence>